<evidence type="ECO:0000256" key="1">
    <source>
        <dbReference type="SAM" id="MobiDB-lite"/>
    </source>
</evidence>
<accession>A0A951QPH9</accession>
<evidence type="ECO:0000313" key="3">
    <source>
        <dbReference type="Proteomes" id="UP000729701"/>
    </source>
</evidence>
<evidence type="ECO:0000313" key="2">
    <source>
        <dbReference type="EMBL" id="MBW4668335.1"/>
    </source>
</evidence>
<reference evidence="2" key="1">
    <citation type="submission" date="2021-05" db="EMBL/GenBank/DDBJ databases">
        <authorList>
            <person name="Pietrasiak N."/>
            <person name="Ward R."/>
            <person name="Stajich J.E."/>
            <person name="Kurbessoian T."/>
        </authorList>
    </citation>
    <scope>NUCLEOTIDE SEQUENCE</scope>
    <source>
        <strain evidence="2">GSE-NOS-MK-12-04C</strain>
    </source>
</reference>
<comment type="caution">
    <text evidence="2">The sequence shown here is derived from an EMBL/GenBank/DDBJ whole genome shotgun (WGS) entry which is preliminary data.</text>
</comment>
<dbReference type="AlphaFoldDB" id="A0A951QPH9"/>
<gene>
    <name evidence="2" type="ORF">KME60_13140</name>
</gene>
<dbReference type="Proteomes" id="UP000729701">
    <property type="component" value="Unassembled WGS sequence"/>
</dbReference>
<feature type="compositionally biased region" description="Polar residues" evidence="1">
    <location>
        <begin position="29"/>
        <end position="46"/>
    </location>
</feature>
<feature type="region of interest" description="Disordered" evidence="1">
    <location>
        <begin position="27"/>
        <end position="46"/>
    </location>
</feature>
<organism evidence="2 3">
    <name type="scientific">Cyanomargarita calcarea GSE-NOS-MK-12-04C</name>
    <dbReference type="NCBI Taxonomy" id="2839659"/>
    <lineage>
        <taxon>Bacteria</taxon>
        <taxon>Bacillati</taxon>
        <taxon>Cyanobacteriota</taxon>
        <taxon>Cyanophyceae</taxon>
        <taxon>Nostocales</taxon>
        <taxon>Cyanomargaritaceae</taxon>
        <taxon>Cyanomargarita</taxon>
    </lineage>
</organism>
<proteinExistence type="predicted"/>
<reference evidence="2" key="2">
    <citation type="journal article" date="2022" name="Microbiol. Resour. Announc.">
        <title>Metagenome Sequencing to Explore Phylogenomics of Terrestrial Cyanobacteria.</title>
        <authorList>
            <person name="Ward R.D."/>
            <person name="Stajich J.E."/>
            <person name="Johansen J.R."/>
            <person name="Huntemann M."/>
            <person name="Clum A."/>
            <person name="Foster B."/>
            <person name="Foster B."/>
            <person name="Roux S."/>
            <person name="Palaniappan K."/>
            <person name="Varghese N."/>
            <person name="Mukherjee S."/>
            <person name="Reddy T.B.K."/>
            <person name="Daum C."/>
            <person name="Copeland A."/>
            <person name="Chen I.A."/>
            <person name="Ivanova N.N."/>
            <person name="Kyrpides N.C."/>
            <person name="Shapiro N."/>
            <person name="Eloe-Fadrosh E.A."/>
            <person name="Pietrasiak N."/>
        </authorList>
    </citation>
    <scope>NUCLEOTIDE SEQUENCE</scope>
    <source>
        <strain evidence="2">GSE-NOS-MK-12-04C</strain>
    </source>
</reference>
<protein>
    <submittedName>
        <fullName evidence="2">Uncharacterized protein</fullName>
    </submittedName>
</protein>
<name>A0A951QPH9_9CYAN</name>
<sequence length="77" mass="8869">MFAQETSWMKYTVVGTETQPKVLQRDGSLCSSASPQNVPWENKQRTGSPTRVSLFYFIPRSTENRYISGYTHEDISF</sequence>
<dbReference type="EMBL" id="JAHHGZ010000012">
    <property type="protein sequence ID" value="MBW4668335.1"/>
    <property type="molecule type" value="Genomic_DNA"/>
</dbReference>